<comment type="caution">
    <text evidence="2">The sequence shown here is derived from an EMBL/GenBank/DDBJ whole genome shotgun (WGS) entry which is preliminary data.</text>
</comment>
<evidence type="ECO:0000313" key="3">
    <source>
        <dbReference type="Proteomes" id="UP001150062"/>
    </source>
</evidence>
<dbReference type="Pfam" id="PF13508">
    <property type="entry name" value="Acetyltransf_7"/>
    <property type="match status" value="1"/>
</dbReference>
<dbReference type="CDD" id="cd04301">
    <property type="entry name" value="NAT_SF"/>
    <property type="match status" value="1"/>
</dbReference>
<accession>A0ABQ8XQ53</accession>
<proteinExistence type="predicted"/>
<name>A0ABQ8XQ53_9EUKA</name>
<reference evidence="2" key="1">
    <citation type="submission" date="2022-08" db="EMBL/GenBank/DDBJ databases">
        <title>Novel sulfate-reducing endosymbionts in the free-living metamonad Anaeramoeba.</title>
        <authorList>
            <person name="Jerlstrom-Hultqvist J."/>
            <person name="Cepicka I."/>
            <person name="Gallot-Lavallee L."/>
            <person name="Salas-Leiva D."/>
            <person name="Curtis B.A."/>
            <person name="Zahonova K."/>
            <person name="Pipaliya S."/>
            <person name="Dacks J."/>
            <person name="Roger A.J."/>
        </authorList>
    </citation>
    <scope>NUCLEOTIDE SEQUENCE</scope>
    <source>
        <strain evidence="2">Schooner1</strain>
    </source>
</reference>
<dbReference type="InterPro" id="IPR000182">
    <property type="entry name" value="GNAT_dom"/>
</dbReference>
<evidence type="ECO:0000313" key="2">
    <source>
        <dbReference type="EMBL" id="KAJ6234743.1"/>
    </source>
</evidence>
<dbReference type="SUPFAM" id="SSF55729">
    <property type="entry name" value="Acyl-CoA N-acyltransferases (Nat)"/>
    <property type="match status" value="1"/>
</dbReference>
<dbReference type="InterPro" id="IPR016181">
    <property type="entry name" value="Acyl_CoA_acyltransferase"/>
</dbReference>
<gene>
    <name evidence="2" type="ORF">M0813_29336</name>
</gene>
<protein>
    <recommendedName>
        <fullName evidence="1">N-acetyltransferase domain-containing protein</fullName>
    </recommendedName>
</protein>
<dbReference type="Gene3D" id="3.40.630.30">
    <property type="match status" value="1"/>
</dbReference>
<dbReference type="PANTHER" id="PTHR20905:SF1">
    <property type="entry name" value="AT07410P-RELATED"/>
    <property type="match status" value="1"/>
</dbReference>
<feature type="domain" description="N-acetyltransferase" evidence="1">
    <location>
        <begin position="137"/>
        <end position="210"/>
    </location>
</feature>
<evidence type="ECO:0000259" key="1">
    <source>
        <dbReference type="PROSITE" id="PS51186"/>
    </source>
</evidence>
<sequence>MIQNKTKIQTTNLVEKILTEEDLEESIRLVTTLFVNHEPKCIVLNFKYSDFEPFVRFHATKSLSDRLSIIVKDRISGKIVAASINEDCKKSFEQKNQTSQTHMNKILCNKLMLEELKKPFFSQLKPQIGEYFHSCFIVVDPNYAGLNLGTQLIKSSERVALERGFASVVCEATSSLSQHLYKKNGYTTISKLEYAKFEFNGELPCSEMVTRNTEGIPKDAATLTECAGIRTIFKCVRILVGAALFLSFSALEENSYKSHLF</sequence>
<dbReference type="PROSITE" id="PS51186">
    <property type="entry name" value="GNAT"/>
    <property type="match status" value="1"/>
</dbReference>
<dbReference type="PANTHER" id="PTHR20905">
    <property type="entry name" value="N-ACETYLTRANSFERASE-RELATED"/>
    <property type="match status" value="1"/>
</dbReference>
<dbReference type="EMBL" id="JAOAOG010000269">
    <property type="protein sequence ID" value="KAJ6234743.1"/>
    <property type="molecule type" value="Genomic_DNA"/>
</dbReference>
<keyword evidence="3" id="KW-1185">Reference proteome</keyword>
<dbReference type="Proteomes" id="UP001150062">
    <property type="component" value="Unassembled WGS sequence"/>
</dbReference>
<organism evidence="2 3">
    <name type="scientific">Anaeramoeba flamelloides</name>
    <dbReference type="NCBI Taxonomy" id="1746091"/>
    <lineage>
        <taxon>Eukaryota</taxon>
        <taxon>Metamonada</taxon>
        <taxon>Anaeramoebidae</taxon>
        <taxon>Anaeramoeba</taxon>
    </lineage>
</organism>